<sequence>MGYKTICKQCKKHKLITKKRICWECTAENLKQGIIEMQQHKGPQWDKWRKGYKQYLDDEEERIEKLSKKTSRVKRPKTRPKSKKPSRKRKK</sequence>
<feature type="compositionally biased region" description="Basic residues" evidence="1">
    <location>
        <begin position="68"/>
        <end position="91"/>
    </location>
</feature>
<protein>
    <submittedName>
        <fullName evidence="2">Uncharacterized protein</fullName>
    </submittedName>
</protein>
<dbReference type="EMBL" id="BARV01001448">
    <property type="protein sequence ID" value="GAH96314.1"/>
    <property type="molecule type" value="Genomic_DNA"/>
</dbReference>
<reference evidence="2" key="1">
    <citation type="journal article" date="2014" name="Front. Microbiol.">
        <title>High frequency of phylogenetically diverse reductive dehalogenase-homologous genes in deep subseafloor sedimentary metagenomes.</title>
        <authorList>
            <person name="Kawai M."/>
            <person name="Futagami T."/>
            <person name="Toyoda A."/>
            <person name="Takaki Y."/>
            <person name="Nishi S."/>
            <person name="Hori S."/>
            <person name="Arai W."/>
            <person name="Tsubouchi T."/>
            <person name="Morono Y."/>
            <person name="Uchiyama I."/>
            <person name="Ito T."/>
            <person name="Fujiyama A."/>
            <person name="Inagaki F."/>
            <person name="Takami H."/>
        </authorList>
    </citation>
    <scope>NUCLEOTIDE SEQUENCE</scope>
    <source>
        <strain evidence="2">Expedition CK06-06</strain>
    </source>
</reference>
<feature type="region of interest" description="Disordered" evidence="1">
    <location>
        <begin position="66"/>
        <end position="91"/>
    </location>
</feature>
<proteinExistence type="predicted"/>
<evidence type="ECO:0000256" key="1">
    <source>
        <dbReference type="SAM" id="MobiDB-lite"/>
    </source>
</evidence>
<evidence type="ECO:0000313" key="2">
    <source>
        <dbReference type="EMBL" id="GAH96314.1"/>
    </source>
</evidence>
<gene>
    <name evidence="2" type="ORF">S06H3_04196</name>
</gene>
<accession>X1L1J2</accession>
<name>X1L1J2_9ZZZZ</name>
<dbReference type="AlphaFoldDB" id="X1L1J2"/>
<organism evidence="2">
    <name type="scientific">marine sediment metagenome</name>
    <dbReference type="NCBI Taxonomy" id="412755"/>
    <lineage>
        <taxon>unclassified sequences</taxon>
        <taxon>metagenomes</taxon>
        <taxon>ecological metagenomes</taxon>
    </lineage>
</organism>
<comment type="caution">
    <text evidence="2">The sequence shown here is derived from an EMBL/GenBank/DDBJ whole genome shotgun (WGS) entry which is preliminary data.</text>
</comment>